<dbReference type="InterPro" id="IPR009457">
    <property type="entry name" value="THH1/TOM1/TOM3_dom"/>
</dbReference>
<protein>
    <submittedName>
        <fullName evidence="9">TOBAMOVIRUS MULTIPLICATION 1 family protein</fullName>
    </submittedName>
</protein>
<dbReference type="GO" id="GO:0009705">
    <property type="term" value="C:plant-type vacuole membrane"/>
    <property type="evidence" value="ECO:0007669"/>
    <property type="project" value="TreeGrafter"/>
</dbReference>
<dbReference type="EMBL" id="GGEC01040889">
    <property type="protein sequence ID" value="MBX21373.1"/>
    <property type="molecule type" value="Transcribed_RNA"/>
</dbReference>
<feature type="transmembrane region" description="Helical" evidence="7">
    <location>
        <begin position="225"/>
        <end position="246"/>
    </location>
</feature>
<dbReference type="Pfam" id="PF06454">
    <property type="entry name" value="THH1_TOM1-3_dom"/>
    <property type="match status" value="1"/>
</dbReference>
<dbReference type="AlphaFoldDB" id="A0A2P2LTV8"/>
<feature type="transmembrane region" description="Helical" evidence="7">
    <location>
        <begin position="42"/>
        <end position="66"/>
    </location>
</feature>
<accession>A0A2P2LTV8</accession>
<evidence type="ECO:0000256" key="2">
    <source>
        <dbReference type="ARBA" id="ARBA00006779"/>
    </source>
</evidence>
<feature type="domain" description="THH1/TOM1/TOM3" evidence="8">
    <location>
        <begin position="26"/>
        <end position="296"/>
    </location>
</feature>
<proteinExistence type="inferred from homology"/>
<feature type="transmembrane region" description="Helical" evidence="7">
    <location>
        <begin position="117"/>
        <end position="136"/>
    </location>
</feature>
<feature type="transmembrane region" description="Helical" evidence="7">
    <location>
        <begin position="258"/>
        <end position="280"/>
    </location>
</feature>
<evidence type="ECO:0000256" key="3">
    <source>
        <dbReference type="ARBA" id="ARBA00022554"/>
    </source>
</evidence>
<evidence type="ECO:0000259" key="8">
    <source>
        <dbReference type="Pfam" id="PF06454"/>
    </source>
</evidence>
<dbReference type="PANTHER" id="PTHR31142">
    <property type="entry name" value="TOBAMOVIRUS MULTIPLICATION PROTEIN 1-LIKE ISOFORM X1"/>
    <property type="match status" value="1"/>
</dbReference>
<evidence type="ECO:0000256" key="5">
    <source>
        <dbReference type="ARBA" id="ARBA00022989"/>
    </source>
</evidence>
<feature type="transmembrane region" description="Helical" evidence="7">
    <location>
        <begin position="182"/>
        <end position="204"/>
    </location>
</feature>
<keyword evidence="4 7" id="KW-0812">Transmembrane</keyword>
<keyword evidence="3" id="KW-0926">Vacuole</keyword>
<evidence type="ECO:0000256" key="6">
    <source>
        <dbReference type="ARBA" id="ARBA00023136"/>
    </source>
</evidence>
<sequence>MGRMIDGRGGVGGEGGIMGVIGGSVGDWWEEINESSRWQDGIFFALCAAYALVSAVALIQLIRIELRVPEYGWTTQKVFHLMNFIVNGVRAIVFGFHRQVFVLHPKVLTLVLLDLPGLLFFSTYTLLVLFWAEIYHQARSLPTDKLRIVYILVNGAIYFIQVCIWVYLWVHDNSIVEFIGQIFIAVVSIIAALGFLLYGGRLFFMLRRFPIESKGRRKKLREVGSVTAICFTCFLIRCFVVLLSALNSDASLDVLDHPILNLIYYMLVEILPSALVLYVLRKLPPKRISAQYHPIRWRQFFADVCCTINCSWEKSVTSCKECY</sequence>
<comment type="similarity">
    <text evidence="2">Belongs to the plant tobamovirus multiplication TOM1 protein family.</text>
</comment>
<evidence type="ECO:0000256" key="7">
    <source>
        <dbReference type="SAM" id="Phobius"/>
    </source>
</evidence>
<dbReference type="InterPro" id="IPR040226">
    <property type="entry name" value="THH1/TOM1/TOM3"/>
</dbReference>
<comment type="subcellular location">
    <subcellularLocation>
        <location evidence="1">Vacuole membrane</location>
        <topology evidence="1">Multi-pass membrane protein</topology>
    </subcellularLocation>
</comment>
<dbReference type="PANTHER" id="PTHR31142:SF1">
    <property type="entry name" value="TOBAMOVIRUS MULTIPLICATION PROTEIN 1"/>
    <property type="match status" value="1"/>
</dbReference>
<evidence type="ECO:0000313" key="9">
    <source>
        <dbReference type="EMBL" id="MBX21373.1"/>
    </source>
</evidence>
<name>A0A2P2LTV8_RHIMU</name>
<evidence type="ECO:0000256" key="4">
    <source>
        <dbReference type="ARBA" id="ARBA00022692"/>
    </source>
</evidence>
<organism evidence="9">
    <name type="scientific">Rhizophora mucronata</name>
    <name type="common">Asiatic mangrove</name>
    <dbReference type="NCBI Taxonomy" id="61149"/>
    <lineage>
        <taxon>Eukaryota</taxon>
        <taxon>Viridiplantae</taxon>
        <taxon>Streptophyta</taxon>
        <taxon>Embryophyta</taxon>
        <taxon>Tracheophyta</taxon>
        <taxon>Spermatophyta</taxon>
        <taxon>Magnoliopsida</taxon>
        <taxon>eudicotyledons</taxon>
        <taxon>Gunneridae</taxon>
        <taxon>Pentapetalae</taxon>
        <taxon>rosids</taxon>
        <taxon>fabids</taxon>
        <taxon>Malpighiales</taxon>
        <taxon>Rhizophoraceae</taxon>
        <taxon>Rhizophora</taxon>
    </lineage>
</organism>
<keyword evidence="5 7" id="KW-1133">Transmembrane helix</keyword>
<evidence type="ECO:0000256" key="1">
    <source>
        <dbReference type="ARBA" id="ARBA00004128"/>
    </source>
</evidence>
<keyword evidence="6 7" id="KW-0472">Membrane</keyword>
<feature type="transmembrane region" description="Helical" evidence="7">
    <location>
        <begin position="148"/>
        <end position="170"/>
    </location>
</feature>
<reference evidence="9" key="1">
    <citation type="submission" date="2018-02" db="EMBL/GenBank/DDBJ databases">
        <title>Rhizophora mucronata_Transcriptome.</title>
        <authorList>
            <person name="Meera S.P."/>
            <person name="Sreeshan A."/>
            <person name="Augustine A."/>
        </authorList>
    </citation>
    <scope>NUCLEOTIDE SEQUENCE</scope>
    <source>
        <tissue evidence="9">Leaf</tissue>
    </source>
</reference>